<dbReference type="STRING" id="329726.AM1_2435"/>
<gene>
    <name evidence="1" type="ordered locus">AM1_2435</name>
</gene>
<name>B0C452_ACAM1</name>
<organism evidence="1 2">
    <name type="scientific">Acaryochloris marina (strain MBIC 11017)</name>
    <dbReference type="NCBI Taxonomy" id="329726"/>
    <lineage>
        <taxon>Bacteria</taxon>
        <taxon>Bacillati</taxon>
        <taxon>Cyanobacteriota</taxon>
        <taxon>Cyanophyceae</taxon>
        <taxon>Acaryochloridales</taxon>
        <taxon>Acaryochloridaceae</taxon>
        <taxon>Acaryochloris</taxon>
    </lineage>
</organism>
<evidence type="ECO:0000313" key="2">
    <source>
        <dbReference type="Proteomes" id="UP000000268"/>
    </source>
</evidence>
<dbReference type="EMBL" id="CP000828">
    <property type="protein sequence ID" value="ABW27443.1"/>
    <property type="molecule type" value="Genomic_DNA"/>
</dbReference>
<proteinExistence type="predicted"/>
<sequence length="37" mass="4343">MDIACVSRGAKLVQMYFIRIFCLCQSLNKCKVDWNNM</sequence>
<keyword evidence="2" id="KW-1185">Reference proteome</keyword>
<dbReference type="KEGG" id="amr:AM1_2435"/>
<dbReference type="Proteomes" id="UP000000268">
    <property type="component" value="Chromosome"/>
</dbReference>
<evidence type="ECO:0000313" key="1">
    <source>
        <dbReference type="EMBL" id="ABW27443.1"/>
    </source>
</evidence>
<dbReference type="AlphaFoldDB" id="B0C452"/>
<protein>
    <submittedName>
        <fullName evidence="1">Uncharacterized protein</fullName>
    </submittedName>
</protein>
<dbReference type="HOGENOM" id="CLU_3338732_0_0_3"/>
<accession>B0C452</accession>
<reference evidence="1 2" key="1">
    <citation type="journal article" date="2008" name="Proc. Natl. Acad. Sci. U.S.A.">
        <title>Niche adaptation and genome expansion in the chlorophyll d-producing cyanobacterium Acaryochloris marina.</title>
        <authorList>
            <person name="Swingley W.D."/>
            <person name="Chen M."/>
            <person name="Cheung P.C."/>
            <person name="Conrad A.L."/>
            <person name="Dejesa L.C."/>
            <person name="Hao J."/>
            <person name="Honchak B.M."/>
            <person name="Karbach L.E."/>
            <person name="Kurdoglu A."/>
            <person name="Lahiri S."/>
            <person name="Mastrian S.D."/>
            <person name="Miyashita H."/>
            <person name="Page L."/>
            <person name="Ramakrishna P."/>
            <person name="Satoh S."/>
            <person name="Sattley W.M."/>
            <person name="Shimada Y."/>
            <person name="Taylor H.L."/>
            <person name="Tomo T."/>
            <person name="Tsuchiya T."/>
            <person name="Wang Z.T."/>
            <person name="Raymond J."/>
            <person name="Mimuro M."/>
            <person name="Blankenship R.E."/>
            <person name="Touchman J.W."/>
        </authorList>
    </citation>
    <scope>NUCLEOTIDE SEQUENCE [LARGE SCALE GENOMIC DNA]</scope>
    <source>
        <strain evidence="2">MBIC 11017</strain>
    </source>
</reference>